<keyword evidence="4" id="KW-1185">Reference proteome</keyword>
<feature type="transmembrane region" description="Helical" evidence="2">
    <location>
        <begin position="12"/>
        <end position="32"/>
    </location>
</feature>
<organism evidence="3 4">
    <name type="scientific">Hydrogenophaga crocea</name>
    <dbReference type="NCBI Taxonomy" id="2716225"/>
    <lineage>
        <taxon>Bacteria</taxon>
        <taxon>Pseudomonadati</taxon>
        <taxon>Pseudomonadota</taxon>
        <taxon>Betaproteobacteria</taxon>
        <taxon>Burkholderiales</taxon>
        <taxon>Comamonadaceae</taxon>
        <taxon>Hydrogenophaga</taxon>
    </lineage>
</organism>
<feature type="compositionally biased region" description="Pro residues" evidence="1">
    <location>
        <begin position="80"/>
        <end position="96"/>
    </location>
</feature>
<dbReference type="KEGG" id="hcz:G9Q37_00565"/>
<evidence type="ECO:0000256" key="2">
    <source>
        <dbReference type="SAM" id="Phobius"/>
    </source>
</evidence>
<evidence type="ECO:0000313" key="3">
    <source>
        <dbReference type="EMBL" id="QIM50728.1"/>
    </source>
</evidence>
<gene>
    <name evidence="3" type="ORF">G9Q37_00565</name>
</gene>
<evidence type="ECO:0000256" key="1">
    <source>
        <dbReference type="SAM" id="MobiDB-lite"/>
    </source>
</evidence>
<feature type="region of interest" description="Disordered" evidence="1">
    <location>
        <begin position="43"/>
        <end position="126"/>
    </location>
</feature>
<dbReference type="Proteomes" id="UP000503162">
    <property type="component" value="Chromosome"/>
</dbReference>
<dbReference type="Gene3D" id="3.30.1150.10">
    <property type="match status" value="1"/>
</dbReference>
<proteinExistence type="predicted"/>
<protein>
    <submittedName>
        <fullName evidence="3">Energy transducer TonB</fullName>
    </submittedName>
</protein>
<sequence length="221" mass="23307">MSEAPKRYARLVLVALLAALAIALVVWLYQLFSKPAEGPRKRAVQEIELVKPPPPPPPPKTPPPPPPPQQQEKIDVPKPAASPAPTPAPDAQPPGPTSSLPGNGSGDAFGLPPGDGRASIGPVGGGGGGDRFAWYGALVRERITEAILRDEKLRKAQDYQRVVNVWVSASGAVTRVELVGAAAQPELDEALRLALRNLAPVREGAPADMPQPIRLRVSARS</sequence>
<dbReference type="EMBL" id="CP049989">
    <property type="protein sequence ID" value="QIM50728.1"/>
    <property type="molecule type" value="Genomic_DNA"/>
</dbReference>
<feature type="compositionally biased region" description="Pro residues" evidence="1">
    <location>
        <begin position="51"/>
        <end position="69"/>
    </location>
</feature>
<name>A0A6G8ICD3_9BURK</name>
<keyword evidence="2" id="KW-0812">Transmembrane</keyword>
<keyword evidence="2" id="KW-0472">Membrane</keyword>
<keyword evidence="2" id="KW-1133">Transmembrane helix</keyword>
<accession>A0A6G8ICD3</accession>
<reference evidence="3 4" key="1">
    <citation type="submission" date="2020-03" db="EMBL/GenBank/DDBJ databases">
        <title>Hydrogenophaga sp. nov. isolated from cyanobacterial mat.</title>
        <authorList>
            <person name="Thorat V."/>
            <person name="Kirdat K."/>
            <person name="Tiwarekar B."/>
            <person name="Costa E.D."/>
            <person name="Yadav A."/>
        </authorList>
    </citation>
    <scope>NUCLEOTIDE SEQUENCE [LARGE SCALE GENOMIC DNA]</scope>
    <source>
        <strain evidence="3 4">BA0156</strain>
    </source>
</reference>
<dbReference type="AlphaFoldDB" id="A0A6G8ICD3"/>
<dbReference type="RefSeq" id="WP_166223027.1">
    <property type="nucleotide sequence ID" value="NZ_CP049989.1"/>
</dbReference>
<evidence type="ECO:0000313" key="4">
    <source>
        <dbReference type="Proteomes" id="UP000503162"/>
    </source>
</evidence>